<comment type="caution">
    <text evidence="2">The sequence shown here is derived from an EMBL/GenBank/DDBJ whole genome shotgun (WGS) entry which is preliminary data.</text>
</comment>
<name>A0ABD2Z108_9GENT</name>
<proteinExistence type="predicted"/>
<feature type="region of interest" description="Disordered" evidence="1">
    <location>
        <begin position="1"/>
        <end position="20"/>
    </location>
</feature>
<dbReference type="AlphaFoldDB" id="A0ABD2Z108"/>
<dbReference type="Proteomes" id="UP001630127">
    <property type="component" value="Unassembled WGS sequence"/>
</dbReference>
<reference evidence="2 3" key="1">
    <citation type="submission" date="2024-11" db="EMBL/GenBank/DDBJ databases">
        <title>A near-complete genome assembly of Cinchona calisaya.</title>
        <authorList>
            <person name="Lian D.C."/>
            <person name="Zhao X.W."/>
            <person name="Wei L."/>
        </authorList>
    </citation>
    <scope>NUCLEOTIDE SEQUENCE [LARGE SCALE GENOMIC DNA]</scope>
    <source>
        <tissue evidence="2">Nenye</tissue>
    </source>
</reference>
<sequence>MYHLAMDKDNFRDREHDGGLGSREGDGLWVKLWQLRIPLKNAIPTPTTLANRGYKVSLPTHSHSFNKGMMKRIQRVPNYEIAEMIATRREVEFGVEINILDETRERRGIFVES</sequence>
<evidence type="ECO:0000313" key="3">
    <source>
        <dbReference type="Proteomes" id="UP001630127"/>
    </source>
</evidence>
<keyword evidence="3" id="KW-1185">Reference proteome</keyword>
<accession>A0ABD2Z108</accession>
<evidence type="ECO:0000313" key="2">
    <source>
        <dbReference type="EMBL" id="KAL3512813.1"/>
    </source>
</evidence>
<organism evidence="2 3">
    <name type="scientific">Cinchona calisaya</name>
    <dbReference type="NCBI Taxonomy" id="153742"/>
    <lineage>
        <taxon>Eukaryota</taxon>
        <taxon>Viridiplantae</taxon>
        <taxon>Streptophyta</taxon>
        <taxon>Embryophyta</taxon>
        <taxon>Tracheophyta</taxon>
        <taxon>Spermatophyta</taxon>
        <taxon>Magnoliopsida</taxon>
        <taxon>eudicotyledons</taxon>
        <taxon>Gunneridae</taxon>
        <taxon>Pentapetalae</taxon>
        <taxon>asterids</taxon>
        <taxon>lamiids</taxon>
        <taxon>Gentianales</taxon>
        <taxon>Rubiaceae</taxon>
        <taxon>Cinchonoideae</taxon>
        <taxon>Cinchoneae</taxon>
        <taxon>Cinchona</taxon>
    </lineage>
</organism>
<dbReference type="EMBL" id="JBJUIK010000011">
    <property type="protein sequence ID" value="KAL3512813.1"/>
    <property type="molecule type" value="Genomic_DNA"/>
</dbReference>
<evidence type="ECO:0000256" key="1">
    <source>
        <dbReference type="SAM" id="MobiDB-lite"/>
    </source>
</evidence>
<protein>
    <submittedName>
        <fullName evidence="2">Uncharacterized protein</fullName>
    </submittedName>
</protein>
<gene>
    <name evidence="2" type="ORF">ACH5RR_025530</name>
</gene>